<feature type="transmembrane region" description="Helical" evidence="1">
    <location>
        <begin position="72"/>
        <end position="91"/>
    </location>
</feature>
<name>A0A850QPY3_PHODD</name>
<gene>
    <name evidence="2" type="ORF">HWA77_10730</name>
</gene>
<dbReference type="NCBIfam" id="NF041281">
    <property type="entry name" value="TraA_gammapb"/>
    <property type="match status" value="1"/>
</dbReference>
<feature type="transmembrane region" description="Helical" evidence="1">
    <location>
        <begin position="98"/>
        <end position="119"/>
    </location>
</feature>
<dbReference type="EMBL" id="JABXOR010000670">
    <property type="protein sequence ID" value="NVP00686.1"/>
    <property type="molecule type" value="Genomic_DNA"/>
</dbReference>
<accession>A0A850QPY3</accession>
<evidence type="ECO:0000256" key="1">
    <source>
        <dbReference type="SAM" id="Phobius"/>
    </source>
</evidence>
<dbReference type="InterPro" id="IPR059173">
    <property type="entry name" value="TraA_dom"/>
</dbReference>
<evidence type="ECO:0000313" key="3">
    <source>
        <dbReference type="Proteomes" id="UP000533429"/>
    </source>
</evidence>
<evidence type="ECO:0000313" key="2">
    <source>
        <dbReference type="EMBL" id="NVP00686.1"/>
    </source>
</evidence>
<keyword evidence="1" id="KW-0472">Membrane</keyword>
<keyword evidence="1" id="KW-0812">Transmembrane</keyword>
<dbReference type="AlphaFoldDB" id="A0A850QPY3"/>
<sequence length="123" mass="13089">MNTSMLVANKNMFYMSERQLEQIKYFFTTLLFACSLILVLSLLNDAIAATSAGADDEFKDVLARVTKWTTGSMGKAVAIAFVVVGIIGGIIAQRINAFVIGIGAALGLSYTPTLVGSIFTATL</sequence>
<protein>
    <submittedName>
        <fullName evidence="2">Conjugal transfer protein TraA</fullName>
    </submittedName>
</protein>
<proteinExistence type="predicted"/>
<dbReference type="Proteomes" id="UP000533429">
    <property type="component" value="Unassembled WGS sequence"/>
</dbReference>
<comment type="caution">
    <text evidence="2">The sequence shown here is derived from an EMBL/GenBank/DDBJ whole genome shotgun (WGS) entry which is preliminary data.</text>
</comment>
<reference evidence="2 3" key="1">
    <citation type="submission" date="2020-06" db="EMBL/GenBank/DDBJ databases">
        <title>Photobacterium damselae subsp. damselae comparative genomics.</title>
        <authorList>
            <person name="Osorio C.R."/>
        </authorList>
    </citation>
    <scope>NUCLEOTIDE SEQUENCE [LARGE SCALE GENOMIC DNA]</scope>
    <source>
        <strain evidence="2 3">TW250/03</strain>
    </source>
</reference>
<organism evidence="2 3">
    <name type="scientific">Photobacterium damselae subsp. damselae</name>
    <name type="common">Listonella damsela</name>
    <dbReference type="NCBI Taxonomy" id="85581"/>
    <lineage>
        <taxon>Bacteria</taxon>
        <taxon>Pseudomonadati</taxon>
        <taxon>Pseudomonadota</taxon>
        <taxon>Gammaproteobacteria</taxon>
        <taxon>Vibrionales</taxon>
        <taxon>Vibrionaceae</taxon>
        <taxon>Photobacterium</taxon>
    </lineage>
</organism>
<keyword evidence="1" id="KW-1133">Transmembrane helix</keyword>